<dbReference type="PROSITE" id="PS50088">
    <property type="entry name" value="ANK_REPEAT"/>
    <property type="match status" value="1"/>
</dbReference>
<proteinExistence type="predicted"/>
<dbReference type="SUPFAM" id="SSF48403">
    <property type="entry name" value="Ankyrin repeat"/>
    <property type="match status" value="1"/>
</dbReference>
<evidence type="ECO:0000313" key="4">
    <source>
        <dbReference type="Proteomes" id="UP001301769"/>
    </source>
</evidence>
<comment type="caution">
    <text evidence="3">The sequence shown here is derived from an EMBL/GenBank/DDBJ whole genome shotgun (WGS) entry which is preliminary data.</text>
</comment>
<feature type="repeat" description="ANK" evidence="1">
    <location>
        <begin position="540"/>
        <end position="575"/>
    </location>
</feature>
<feature type="coiled-coil region" evidence="2">
    <location>
        <begin position="852"/>
        <end position="892"/>
    </location>
</feature>
<accession>A0AAN7B607</accession>
<dbReference type="EMBL" id="MU858206">
    <property type="protein sequence ID" value="KAK4209395.1"/>
    <property type="molecule type" value="Genomic_DNA"/>
</dbReference>
<keyword evidence="2" id="KW-0175">Coiled coil</keyword>
<keyword evidence="1" id="KW-0040">ANK repeat</keyword>
<evidence type="ECO:0000256" key="1">
    <source>
        <dbReference type="PROSITE-ProRule" id="PRU00023"/>
    </source>
</evidence>
<evidence type="ECO:0000256" key="2">
    <source>
        <dbReference type="SAM" id="Coils"/>
    </source>
</evidence>
<dbReference type="InterPro" id="IPR002110">
    <property type="entry name" value="Ankyrin_rpt"/>
</dbReference>
<keyword evidence="4" id="KW-1185">Reference proteome</keyword>
<organism evidence="3 4">
    <name type="scientific">Rhypophila decipiens</name>
    <dbReference type="NCBI Taxonomy" id="261697"/>
    <lineage>
        <taxon>Eukaryota</taxon>
        <taxon>Fungi</taxon>
        <taxon>Dikarya</taxon>
        <taxon>Ascomycota</taxon>
        <taxon>Pezizomycotina</taxon>
        <taxon>Sordariomycetes</taxon>
        <taxon>Sordariomycetidae</taxon>
        <taxon>Sordariales</taxon>
        <taxon>Naviculisporaceae</taxon>
        <taxon>Rhypophila</taxon>
    </lineage>
</organism>
<sequence>MDLLAVVGLVSSIVTFLDVGSKLCVTANQLYKDGQTANDRECSIILDDLREVCRVLEASTTATSGAPYTSNGVNQRIAILASRCLGLAQPLSAKLQALAVPPGSSRGAAFKKALKRMWNRNEINEAAQQLREYRHELAFNILTDLPTHNQLLSAIGMNLRPLENSISAVESRLSTIMPGVEAGLLAFTTKMDHLDKSQQSVQLTIQSLNRQGVEHHNKVLNELKAIGSQNTSQHEKIISHLREQVTELEQVVRSLREQQFFHVSGNQNSLTACMVANSDATAPGIIFTNFLKTAQSAIHEFFARHRQGSSVAGRGLITQAEAKALEFTTRNLSECMDKESMNVHHATFSWAAVVDAPGFGTAILRVTSQKQSPRCHRRSRLQKTRTALKASLKLITSRDLIPHGLNFNYCYSLDPRGLPSLVQGVRLFNVLPQNDATFVHQYDLGRVCSREMVLVLLRHWSQVEDLFEGSETCRCCYGATPIDEIMDLSSRERVDQQFDTGDWECRTETDIGKLLMGAPLIWALFEYFPRNYTPFDRDEDGQTILHFAASGDPEEAYTACSFLIDLGAEKDAWTRDGALAFHTALGQLVFRIKETKDGGVLTTLMSNSEKLLRLLWADTFEPPDTTICAIFDALRGISEIEYTSKRPLIQGVLRLITRLGGFADWHGYFAVTWFWGFSDWSRTGSPKKSEDRSFLMSFLTDVFDCFPPGREILSQVIMHINMLRYKNLLPPDFLTEPGFLLYGRCGHLRFSPVTFSPWFEPCDNHRDSIATTTSSIDDLRGRQLFVGIIELLRICIRVGVDIYVSQDGMSSVLDSFYLYGLGGTWRALVEKEAGIDQEYVKKSIEIRWACHRRRDEMELREVENLKRREEIQKWKEQDKEREQKERQRMEEESLWYSFPTATSFATAMSSTPWLLDEDQQAMEEARARWAAEDHQREAENEERKEARLRWGRENERRLEEDRRRKQEERSWNFVVGNRDQSCACL</sequence>
<evidence type="ECO:0008006" key="5">
    <source>
        <dbReference type="Google" id="ProtNLM"/>
    </source>
</evidence>
<protein>
    <recommendedName>
        <fullName evidence="5">Fungal N-terminal domain-containing protein</fullName>
    </recommendedName>
</protein>
<reference evidence="3" key="2">
    <citation type="submission" date="2023-05" db="EMBL/GenBank/DDBJ databases">
        <authorList>
            <consortium name="Lawrence Berkeley National Laboratory"/>
            <person name="Steindorff A."/>
            <person name="Hensen N."/>
            <person name="Bonometti L."/>
            <person name="Westerberg I."/>
            <person name="Brannstrom I.O."/>
            <person name="Guillou S."/>
            <person name="Cros-Aarteil S."/>
            <person name="Calhoun S."/>
            <person name="Haridas S."/>
            <person name="Kuo A."/>
            <person name="Mondo S."/>
            <person name="Pangilinan J."/>
            <person name="Riley R."/>
            <person name="Labutti K."/>
            <person name="Andreopoulos B."/>
            <person name="Lipzen A."/>
            <person name="Chen C."/>
            <person name="Yanf M."/>
            <person name="Daum C."/>
            <person name="Ng V."/>
            <person name="Clum A."/>
            <person name="Ohm R."/>
            <person name="Martin F."/>
            <person name="Silar P."/>
            <person name="Natvig D."/>
            <person name="Lalanne C."/>
            <person name="Gautier V."/>
            <person name="Ament-Velasquez S.L."/>
            <person name="Kruys A."/>
            <person name="Hutchinson M.I."/>
            <person name="Powell A.J."/>
            <person name="Barry K."/>
            <person name="Miller A.N."/>
            <person name="Grigoriev I.V."/>
            <person name="Debuchy R."/>
            <person name="Gladieux P."/>
            <person name="Thoren M.H."/>
            <person name="Johannesson H."/>
        </authorList>
    </citation>
    <scope>NUCLEOTIDE SEQUENCE</scope>
    <source>
        <strain evidence="3">PSN293</strain>
    </source>
</reference>
<dbReference type="Proteomes" id="UP001301769">
    <property type="component" value="Unassembled WGS sequence"/>
</dbReference>
<gene>
    <name evidence="3" type="ORF">QBC37DRAFT_430422</name>
</gene>
<dbReference type="InterPro" id="IPR036770">
    <property type="entry name" value="Ankyrin_rpt-contain_sf"/>
</dbReference>
<evidence type="ECO:0000313" key="3">
    <source>
        <dbReference type="EMBL" id="KAK4209395.1"/>
    </source>
</evidence>
<dbReference type="AlphaFoldDB" id="A0AAN7B607"/>
<name>A0AAN7B607_9PEZI</name>
<reference evidence="3" key="1">
    <citation type="journal article" date="2023" name="Mol. Phylogenet. Evol.">
        <title>Genome-scale phylogeny and comparative genomics of the fungal order Sordariales.</title>
        <authorList>
            <person name="Hensen N."/>
            <person name="Bonometti L."/>
            <person name="Westerberg I."/>
            <person name="Brannstrom I.O."/>
            <person name="Guillou S."/>
            <person name="Cros-Aarteil S."/>
            <person name="Calhoun S."/>
            <person name="Haridas S."/>
            <person name="Kuo A."/>
            <person name="Mondo S."/>
            <person name="Pangilinan J."/>
            <person name="Riley R."/>
            <person name="LaButti K."/>
            <person name="Andreopoulos B."/>
            <person name="Lipzen A."/>
            <person name="Chen C."/>
            <person name="Yan M."/>
            <person name="Daum C."/>
            <person name="Ng V."/>
            <person name="Clum A."/>
            <person name="Steindorff A."/>
            <person name="Ohm R.A."/>
            <person name="Martin F."/>
            <person name="Silar P."/>
            <person name="Natvig D.O."/>
            <person name="Lalanne C."/>
            <person name="Gautier V."/>
            <person name="Ament-Velasquez S.L."/>
            <person name="Kruys A."/>
            <person name="Hutchinson M.I."/>
            <person name="Powell A.J."/>
            <person name="Barry K."/>
            <person name="Miller A.N."/>
            <person name="Grigoriev I.V."/>
            <person name="Debuchy R."/>
            <person name="Gladieux P."/>
            <person name="Hiltunen Thoren M."/>
            <person name="Johannesson H."/>
        </authorList>
    </citation>
    <scope>NUCLEOTIDE SEQUENCE</scope>
    <source>
        <strain evidence="3">PSN293</strain>
    </source>
</reference>